<sequence>MFGTLRIGSEKDSVEFIEHAKGEAASRLGGYVFSHSACESCRLKKVKPSRAGIATLQWTQVWLRSLQKPGDEMLLPNRSPEQQLATEVKITFPSQLL</sequence>
<protein>
    <recommendedName>
        <fullName evidence="3">CENP-V/GFA domain-containing protein</fullName>
    </recommendedName>
</protein>
<organism evidence="1 2">
    <name type="scientific">Penicillium chrysogenum</name>
    <name type="common">Penicillium notatum</name>
    <dbReference type="NCBI Taxonomy" id="5076"/>
    <lineage>
        <taxon>Eukaryota</taxon>
        <taxon>Fungi</taxon>
        <taxon>Dikarya</taxon>
        <taxon>Ascomycota</taxon>
        <taxon>Pezizomycotina</taxon>
        <taxon>Eurotiomycetes</taxon>
        <taxon>Eurotiomycetidae</taxon>
        <taxon>Eurotiales</taxon>
        <taxon>Aspergillaceae</taxon>
        <taxon>Penicillium</taxon>
        <taxon>Penicillium chrysogenum species complex</taxon>
    </lineage>
</organism>
<evidence type="ECO:0008006" key="3">
    <source>
        <dbReference type="Google" id="ProtNLM"/>
    </source>
</evidence>
<evidence type="ECO:0000313" key="1">
    <source>
        <dbReference type="EMBL" id="KAJ5262017.1"/>
    </source>
</evidence>
<dbReference type="Proteomes" id="UP001220256">
    <property type="component" value="Unassembled WGS sequence"/>
</dbReference>
<accession>A0ABQ8WDY0</accession>
<name>A0ABQ8WDY0_PENCH</name>
<dbReference type="EMBL" id="JAPVEB010000006">
    <property type="protein sequence ID" value="KAJ5262017.1"/>
    <property type="molecule type" value="Genomic_DNA"/>
</dbReference>
<proteinExistence type="predicted"/>
<comment type="caution">
    <text evidence="1">The sequence shown here is derived from an EMBL/GenBank/DDBJ whole genome shotgun (WGS) entry which is preliminary data.</text>
</comment>
<gene>
    <name evidence="1" type="ORF">N7505_008884</name>
</gene>
<evidence type="ECO:0000313" key="2">
    <source>
        <dbReference type="Proteomes" id="UP001220256"/>
    </source>
</evidence>
<keyword evidence="2" id="KW-1185">Reference proteome</keyword>
<reference evidence="1 2" key="1">
    <citation type="journal article" date="2023" name="IMA Fungus">
        <title>Comparative genomic study of the Penicillium genus elucidates a diverse pangenome and 15 lateral gene transfer events.</title>
        <authorList>
            <person name="Petersen C."/>
            <person name="Sorensen T."/>
            <person name="Nielsen M.R."/>
            <person name="Sondergaard T.E."/>
            <person name="Sorensen J.L."/>
            <person name="Fitzpatrick D.A."/>
            <person name="Frisvad J.C."/>
            <person name="Nielsen K.L."/>
        </authorList>
    </citation>
    <scope>NUCLEOTIDE SEQUENCE [LARGE SCALE GENOMIC DNA]</scope>
    <source>
        <strain evidence="1 2">IBT 3361</strain>
    </source>
</reference>